<gene>
    <name evidence="4" type="primary">LOC101890946</name>
</gene>
<dbReference type="GeneID" id="101890946"/>
<evidence type="ECO:0000313" key="4">
    <source>
        <dbReference type="RefSeq" id="XP_058988185.1"/>
    </source>
</evidence>
<proteinExistence type="predicted"/>
<feature type="compositionally biased region" description="Polar residues" evidence="1">
    <location>
        <begin position="42"/>
        <end position="54"/>
    </location>
</feature>
<protein>
    <submittedName>
        <fullName evidence="4">Uncharacterized protein LOC101890946</fullName>
    </submittedName>
</protein>
<keyword evidence="2" id="KW-0812">Transmembrane</keyword>
<keyword evidence="3" id="KW-1185">Reference proteome</keyword>
<sequence>MFPRLTGQQQLPLQQPDDDIFAGATTTVRSAFPNSRLDSLANHNYQTHGQSPLTPSHGSHAHAPSPSLAASGATQQPASAFAGNHQLLSPYDPAIQTDFLATASTIFGDAAAAASGGVEAIATGSNSGGGGGLMGDVTGGGGAAANLLPANDDDWWANAIEEDTFDSPLAFDASENGLWNGRFVPPPPRPPFLDESVAADGLTTCDLCTWAWQRNAYSLDGSIDASGEIGWAFTLIVVSILSALIGAIVMVVVLRCRRIKSANANGRPQPWWCRNNRGSGSGSGTNGRGSLSAKHSADSIRRPTSNSGVWTWLGGSRRSSEGPDQIGPPSSSPAENHYTHMDDAYSPVGVSEALYAELDRESVRSNNPSYQNTGYSQCGDKYTFHQQDHDLPIVVSSAPSSAYYSDLSVTGVPGGAGNERAYEIVGLTVMNQPLPNWDGSGGGTTSVSSSAAAGTGQFLAGPVGTNGEGMASQRRIPRLAAINETSTATVPSDYV</sequence>
<name>A0ABM3VQV6_MUSDO</name>
<organism evidence="3 4">
    <name type="scientific">Musca domestica</name>
    <name type="common">House fly</name>
    <dbReference type="NCBI Taxonomy" id="7370"/>
    <lineage>
        <taxon>Eukaryota</taxon>
        <taxon>Metazoa</taxon>
        <taxon>Ecdysozoa</taxon>
        <taxon>Arthropoda</taxon>
        <taxon>Hexapoda</taxon>
        <taxon>Insecta</taxon>
        <taxon>Pterygota</taxon>
        <taxon>Neoptera</taxon>
        <taxon>Endopterygota</taxon>
        <taxon>Diptera</taxon>
        <taxon>Brachycera</taxon>
        <taxon>Muscomorpha</taxon>
        <taxon>Muscoidea</taxon>
        <taxon>Muscidae</taxon>
        <taxon>Musca</taxon>
    </lineage>
</organism>
<dbReference type="Proteomes" id="UP001652621">
    <property type="component" value="Unplaced"/>
</dbReference>
<keyword evidence="2" id="KW-1133">Transmembrane helix</keyword>
<feature type="region of interest" description="Disordered" evidence="1">
    <location>
        <begin position="42"/>
        <end position="78"/>
    </location>
</feature>
<feature type="transmembrane region" description="Helical" evidence="2">
    <location>
        <begin position="229"/>
        <end position="254"/>
    </location>
</feature>
<feature type="compositionally biased region" description="Low complexity" evidence="1">
    <location>
        <begin position="55"/>
        <end position="73"/>
    </location>
</feature>
<evidence type="ECO:0000256" key="2">
    <source>
        <dbReference type="SAM" id="Phobius"/>
    </source>
</evidence>
<evidence type="ECO:0000313" key="3">
    <source>
        <dbReference type="Proteomes" id="UP001652621"/>
    </source>
</evidence>
<accession>A0ABM3VQV6</accession>
<feature type="region of interest" description="Disordered" evidence="1">
    <location>
        <begin position="270"/>
        <end position="342"/>
    </location>
</feature>
<dbReference type="RefSeq" id="XP_058988185.1">
    <property type="nucleotide sequence ID" value="XM_059132202.1"/>
</dbReference>
<evidence type="ECO:0000256" key="1">
    <source>
        <dbReference type="SAM" id="MobiDB-lite"/>
    </source>
</evidence>
<keyword evidence="2" id="KW-0472">Membrane</keyword>
<reference evidence="4" key="1">
    <citation type="submission" date="2025-08" db="UniProtKB">
        <authorList>
            <consortium name="RefSeq"/>
        </authorList>
    </citation>
    <scope>IDENTIFICATION</scope>
    <source>
        <strain evidence="4">Aabys</strain>
        <tissue evidence="4">Whole body</tissue>
    </source>
</reference>